<dbReference type="EMBL" id="CM010715">
    <property type="protein sequence ID" value="RZC46165.1"/>
    <property type="molecule type" value="Genomic_DNA"/>
</dbReference>
<keyword evidence="2" id="KW-1185">Reference proteome</keyword>
<dbReference type="AlphaFoldDB" id="A0A4Y7IFH3"/>
<protein>
    <submittedName>
        <fullName evidence="1">Uncharacterized protein</fullName>
    </submittedName>
</protein>
<organism evidence="1 2">
    <name type="scientific">Papaver somniferum</name>
    <name type="common">Opium poppy</name>
    <dbReference type="NCBI Taxonomy" id="3469"/>
    <lineage>
        <taxon>Eukaryota</taxon>
        <taxon>Viridiplantae</taxon>
        <taxon>Streptophyta</taxon>
        <taxon>Embryophyta</taxon>
        <taxon>Tracheophyta</taxon>
        <taxon>Spermatophyta</taxon>
        <taxon>Magnoliopsida</taxon>
        <taxon>Ranunculales</taxon>
        <taxon>Papaveraceae</taxon>
        <taxon>Papaveroideae</taxon>
        <taxon>Papaver</taxon>
    </lineage>
</organism>
<dbReference type="Proteomes" id="UP000316621">
    <property type="component" value="Chromosome 1"/>
</dbReference>
<evidence type="ECO:0000313" key="2">
    <source>
        <dbReference type="Proteomes" id="UP000316621"/>
    </source>
</evidence>
<proteinExistence type="predicted"/>
<name>A0A4Y7IFH3_PAPSO</name>
<feature type="non-terminal residue" evidence="1">
    <location>
        <position position="91"/>
    </location>
</feature>
<gene>
    <name evidence="1" type="ORF">C5167_039112</name>
</gene>
<sequence length="91" mass="10462">MILIQLSKTNRKIVSADGEKIERERNGILVSSLESKAWKIQTQESTKSHLRELETFLLILTSKCEAVGHDLKFPYQLSKNNLFPFICKMVP</sequence>
<dbReference type="Gramene" id="RZC46165">
    <property type="protein sequence ID" value="RZC46165"/>
    <property type="gene ID" value="C5167_039112"/>
</dbReference>
<accession>A0A4Y7IFH3</accession>
<reference evidence="1 2" key="1">
    <citation type="journal article" date="2018" name="Science">
        <title>The opium poppy genome and morphinan production.</title>
        <authorList>
            <person name="Guo L."/>
            <person name="Winzer T."/>
            <person name="Yang X."/>
            <person name="Li Y."/>
            <person name="Ning Z."/>
            <person name="He Z."/>
            <person name="Teodor R."/>
            <person name="Lu Y."/>
            <person name="Bowser T.A."/>
            <person name="Graham I.A."/>
            <person name="Ye K."/>
        </authorList>
    </citation>
    <scope>NUCLEOTIDE SEQUENCE [LARGE SCALE GENOMIC DNA]</scope>
    <source>
        <strain evidence="2">cv. HN1</strain>
        <tissue evidence="1">Leaves</tissue>
    </source>
</reference>
<evidence type="ECO:0000313" key="1">
    <source>
        <dbReference type="EMBL" id="RZC46165.1"/>
    </source>
</evidence>